<accession>A0A1Q8SV44</accession>
<evidence type="ECO:0000256" key="1">
    <source>
        <dbReference type="SAM" id="Phobius"/>
    </source>
</evidence>
<dbReference type="STRING" id="404433.BTW07_04390"/>
<dbReference type="RefSeq" id="WP_075568957.1">
    <property type="nucleotide sequence ID" value="NZ_MSDO01000004.1"/>
</dbReference>
<dbReference type="OrthoDB" id="6595037at2"/>
<evidence type="ECO:0000313" key="2">
    <source>
        <dbReference type="EMBL" id="OLO05273.1"/>
    </source>
</evidence>
<keyword evidence="1" id="KW-1133">Transmembrane helix</keyword>
<protein>
    <submittedName>
        <fullName evidence="2">Uncharacterized protein</fullName>
    </submittedName>
</protein>
<organism evidence="2 3">
    <name type="scientific">Salinicola socius</name>
    <dbReference type="NCBI Taxonomy" id="404433"/>
    <lineage>
        <taxon>Bacteria</taxon>
        <taxon>Pseudomonadati</taxon>
        <taxon>Pseudomonadota</taxon>
        <taxon>Gammaproteobacteria</taxon>
        <taxon>Oceanospirillales</taxon>
        <taxon>Halomonadaceae</taxon>
        <taxon>Salinicola</taxon>
    </lineage>
</organism>
<name>A0A1Q8SV44_9GAMM</name>
<comment type="caution">
    <text evidence="2">The sequence shown here is derived from an EMBL/GenBank/DDBJ whole genome shotgun (WGS) entry which is preliminary data.</text>
</comment>
<sequence length="61" mass="6273">MLTSILIFLIGLIGAGLVSFGAWLIAAPAGYIVAGVLCLAWSWLAARTSARRQSEPVGEGG</sequence>
<feature type="transmembrane region" description="Helical" evidence="1">
    <location>
        <begin position="5"/>
        <end position="23"/>
    </location>
</feature>
<gene>
    <name evidence="2" type="ORF">BTW07_04390</name>
</gene>
<proteinExistence type="predicted"/>
<keyword evidence="1" id="KW-0472">Membrane</keyword>
<keyword evidence="1" id="KW-0812">Transmembrane</keyword>
<dbReference type="AlphaFoldDB" id="A0A1Q8SV44"/>
<evidence type="ECO:0000313" key="3">
    <source>
        <dbReference type="Proteomes" id="UP000186878"/>
    </source>
</evidence>
<keyword evidence="3" id="KW-1185">Reference proteome</keyword>
<reference evidence="2 3" key="1">
    <citation type="submission" date="2016-12" db="EMBL/GenBank/DDBJ databases">
        <title>Draft genome sequences of strains Salinicola socius SMB35, Salinicola sp. MH3R3-1 and Chromohalobacter sp. SMB17 from the Verkhnekamsk potash mining region of Russia.</title>
        <authorList>
            <person name="Mavrodi D.V."/>
            <person name="Olsson B.E."/>
            <person name="Korsakova E.S."/>
            <person name="Pyankova A."/>
            <person name="Mavrodi O.V."/>
            <person name="Plotnikova E.G."/>
        </authorList>
    </citation>
    <scope>NUCLEOTIDE SEQUENCE [LARGE SCALE GENOMIC DNA]</scope>
    <source>
        <strain evidence="2 3">SMB35</strain>
    </source>
</reference>
<feature type="transmembrane region" description="Helical" evidence="1">
    <location>
        <begin position="29"/>
        <end position="46"/>
    </location>
</feature>
<dbReference type="EMBL" id="MSDO01000004">
    <property type="protein sequence ID" value="OLO05273.1"/>
    <property type="molecule type" value="Genomic_DNA"/>
</dbReference>
<dbReference type="Proteomes" id="UP000186878">
    <property type="component" value="Unassembled WGS sequence"/>
</dbReference>